<feature type="domain" description="Isochorismatase-like" evidence="4">
    <location>
        <begin position="100"/>
        <end position="243"/>
    </location>
</feature>
<dbReference type="InterPro" id="IPR000868">
    <property type="entry name" value="Isochorismatase-like_dom"/>
</dbReference>
<protein>
    <recommendedName>
        <fullName evidence="4">Isochorismatase-like domain-containing protein</fullName>
    </recommendedName>
</protein>
<keyword evidence="6" id="KW-1185">Reference proteome</keyword>
<evidence type="ECO:0000256" key="3">
    <source>
        <dbReference type="SAM" id="MobiDB-lite"/>
    </source>
</evidence>
<accession>A0A7R7ZSR1</accession>
<evidence type="ECO:0000313" key="6">
    <source>
        <dbReference type="Proteomes" id="UP000637239"/>
    </source>
</evidence>
<evidence type="ECO:0000256" key="1">
    <source>
        <dbReference type="ARBA" id="ARBA00006336"/>
    </source>
</evidence>
<dbReference type="AlphaFoldDB" id="A0A7R7ZSR1"/>
<dbReference type="Gene3D" id="3.40.50.850">
    <property type="entry name" value="Isochorismatase-like"/>
    <property type="match status" value="1"/>
</dbReference>
<evidence type="ECO:0000256" key="2">
    <source>
        <dbReference type="ARBA" id="ARBA00022801"/>
    </source>
</evidence>
<dbReference type="InterPro" id="IPR036380">
    <property type="entry name" value="Isochorismatase-like_sf"/>
</dbReference>
<sequence length="252" mass="27149">MFDFLKPSSRNTPLPPLSSSLPTALILLDNQAAFAHPSGPASSRSNPLFEVNLTSLLAAFRVAREMAQSPSQSPSILPLSSKDKDESNSKNDNENNLEVVHIFHTSDNPASPLHPQHPMKLIRPLDFARPLSSDKISGDDGGGAGETVVWKPLNSKPIGPELEAYLRQRGFRQLIFAGLTTDHCVSTTVRVAANLGLADPGRIIVVADATAAWAKGGIDAETVHNVSIASLEGEFAEIMRTEDVVKALRRMK</sequence>
<feature type="compositionally biased region" description="Basic and acidic residues" evidence="3">
    <location>
        <begin position="81"/>
        <end position="92"/>
    </location>
</feature>
<feature type="region of interest" description="Disordered" evidence="3">
    <location>
        <begin position="69"/>
        <end position="92"/>
    </location>
</feature>
<dbReference type="SUPFAM" id="SSF52499">
    <property type="entry name" value="Isochorismatase-like hydrolases"/>
    <property type="match status" value="1"/>
</dbReference>
<name>A0A7R7ZSR1_ASPCH</name>
<dbReference type="KEGG" id="ache:ACHE_70510S"/>
<dbReference type="PANTHER" id="PTHR43540">
    <property type="entry name" value="PEROXYUREIDOACRYLATE/UREIDOACRYLATE AMIDOHYDROLASE-RELATED"/>
    <property type="match status" value="1"/>
</dbReference>
<organism evidence="5 6">
    <name type="scientific">Aspergillus chevalieri</name>
    <name type="common">Eurotium chevalieri</name>
    <dbReference type="NCBI Taxonomy" id="182096"/>
    <lineage>
        <taxon>Eukaryota</taxon>
        <taxon>Fungi</taxon>
        <taxon>Dikarya</taxon>
        <taxon>Ascomycota</taxon>
        <taxon>Pezizomycotina</taxon>
        <taxon>Eurotiomycetes</taxon>
        <taxon>Eurotiomycetidae</taxon>
        <taxon>Eurotiales</taxon>
        <taxon>Aspergillaceae</taxon>
        <taxon>Aspergillus</taxon>
        <taxon>Aspergillus subgen. Aspergillus</taxon>
    </lineage>
</organism>
<evidence type="ECO:0000259" key="4">
    <source>
        <dbReference type="Pfam" id="PF00857"/>
    </source>
</evidence>
<gene>
    <name evidence="5" type="ORF">ACHE_70510S</name>
</gene>
<comment type="similarity">
    <text evidence="1">Belongs to the isochorismatase family.</text>
</comment>
<feature type="compositionally biased region" description="Low complexity" evidence="3">
    <location>
        <begin position="69"/>
        <end position="80"/>
    </location>
</feature>
<keyword evidence="2" id="KW-0378">Hydrolase</keyword>
<reference evidence="5" key="2">
    <citation type="submission" date="2021-02" db="EMBL/GenBank/DDBJ databases">
        <title>Aspergillus chevalieri M1 genome sequence.</title>
        <authorList>
            <person name="Kadooka C."/>
            <person name="Mori K."/>
            <person name="Futagami T."/>
        </authorList>
    </citation>
    <scope>NUCLEOTIDE SEQUENCE</scope>
    <source>
        <strain evidence="5">M1</strain>
    </source>
</reference>
<dbReference type="RefSeq" id="XP_043140189.1">
    <property type="nucleotide sequence ID" value="XM_043282850.1"/>
</dbReference>
<reference evidence="5" key="1">
    <citation type="submission" date="2021-01" db="EMBL/GenBank/DDBJ databases">
        <authorList>
            <consortium name="Aspergillus chevalieri M1 genome sequencing consortium"/>
            <person name="Kazuki M."/>
            <person name="Futagami T."/>
        </authorList>
    </citation>
    <scope>NUCLEOTIDE SEQUENCE</scope>
    <source>
        <strain evidence="5">M1</strain>
    </source>
</reference>
<evidence type="ECO:0000313" key="5">
    <source>
        <dbReference type="EMBL" id="BCR91667.1"/>
    </source>
</evidence>
<dbReference type="GO" id="GO:0016787">
    <property type="term" value="F:hydrolase activity"/>
    <property type="evidence" value="ECO:0007669"/>
    <property type="project" value="UniProtKB-KW"/>
</dbReference>
<dbReference type="PANTHER" id="PTHR43540:SF1">
    <property type="entry name" value="ISOCHORISMATASE HYDROLASE"/>
    <property type="match status" value="1"/>
</dbReference>
<dbReference type="Proteomes" id="UP000637239">
    <property type="component" value="Chromosome 7"/>
</dbReference>
<dbReference type="Pfam" id="PF00857">
    <property type="entry name" value="Isochorismatase"/>
    <property type="match status" value="1"/>
</dbReference>
<dbReference type="GeneID" id="66986025"/>
<dbReference type="EMBL" id="AP024422">
    <property type="protein sequence ID" value="BCR91667.1"/>
    <property type="molecule type" value="Genomic_DNA"/>
</dbReference>
<dbReference type="InterPro" id="IPR050272">
    <property type="entry name" value="Isochorismatase-like_hydrls"/>
</dbReference>
<proteinExistence type="inferred from homology"/>